<dbReference type="Proteomes" id="UP001138997">
    <property type="component" value="Unassembled WGS sequence"/>
</dbReference>
<dbReference type="EMBL" id="JAJOMB010000004">
    <property type="protein sequence ID" value="MCD5311110.1"/>
    <property type="molecule type" value="Genomic_DNA"/>
</dbReference>
<dbReference type="PROSITE" id="PS01081">
    <property type="entry name" value="HTH_TETR_1"/>
    <property type="match status" value="1"/>
</dbReference>
<evidence type="ECO:0000256" key="3">
    <source>
        <dbReference type="ARBA" id="ARBA00023163"/>
    </source>
</evidence>
<dbReference type="Pfam" id="PF00440">
    <property type="entry name" value="TetR_N"/>
    <property type="match status" value="1"/>
</dbReference>
<evidence type="ECO:0000256" key="1">
    <source>
        <dbReference type="ARBA" id="ARBA00023015"/>
    </source>
</evidence>
<dbReference type="AlphaFoldDB" id="A0A9X1STZ2"/>
<evidence type="ECO:0000259" key="5">
    <source>
        <dbReference type="PROSITE" id="PS50977"/>
    </source>
</evidence>
<dbReference type="Pfam" id="PF16925">
    <property type="entry name" value="TetR_C_13"/>
    <property type="match status" value="1"/>
</dbReference>
<dbReference type="RefSeq" id="WP_231440288.1">
    <property type="nucleotide sequence ID" value="NZ_JAJOMB010000004.1"/>
</dbReference>
<reference evidence="6" key="1">
    <citation type="submission" date="2021-11" db="EMBL/GenBank/DDBJ databases">
        <title>Streptomyces corallinus and Kineosporia corallina sp. nov., two new coral-derived marine actinobacteria.</title>
        <authorList>
            <person name="Buangrab K."/>
            <person name="Sutthacheep M."/>
            <person name="Yeemin T."/>
            <person name="Harunari E."/>
            <person name="Igarashi Y."/>
            <person name="Sripreechasak P."/>
            <person name="Kanchanasin P."/>
            <person name="Tanasupawat S."/>
            <person name="Phongsopitanun W."/>
        </authorList>
    </citation>
    <scope>NUCLEOTIDE SEQUENCE</scope>
    <source>
        <strain evidence="6">JCM 31032</strain>
    </source>
</reference>
<accession>A0A9X1STZ2</accession>
<keyword evidence="2 4" id="KW-0238">DNA-binding</keyword>
<sequence>MVTRTDKQRAPIGRPREFDAEAALEKAMLFFWEHGYEGASLAGLTKAMGISTTSMYAAFGNKEELFRKALQRYSEKPDSYLERGLLEPTAFGVASVVLNGVVRSTTQPEQPHGCLGVHSALVTGAGATSIRELLVEWRTDFYERLNERFQRAADEGDLPEGADPAVLARYLATLVGGIAVQAAGGVAREDLQVMADAALRTWPPR</sequence>
<name>A0A9X1STZ2_9ACTN</name>
<evidence type="ECO:0000313" key="7">
    <source>
        <dbReference type="Proteomes" id="UP001138997"/>
    </source>
</evidence>
<dbReference type="InterPro" id="IPR023772">
    <property type="entry name" value="DNA-bd_HTH_TetR-type_CS"/>
</dbReference>
<keyword evidence="3" id="KW-0804">Transcription</keyword>
<dbReference type="SUPFAM" id="SSF46689">
    <property type="entry name" value="Homeodomain-like"/>
    <property type="match status" value="1"/>
</dbReference>
<comment type="caution">
    <text evidence="6">The sequence shown here is derived from an EMBL/GenBank/DDBJ whole genome shotgun (WGS) entry which is preliminary data.</text>
</comment>
<dbReference type="PROSITE" id="PS50977">
    <property type="entry name" value="HTH_TETR_2"/>
    <property type="match status" value="1"/>
</dbReference>
<protein>
    <submittedName>
        <fullName evidence="6">TetR/AcrR family transcriptional regulator</fullName>
    </submittedName>
</protein>
<gene>
    <name evidence="6" type="ORF">LR394_09395</name>
</gene>
<evidence type="ECO:0000256" key="2">
    <source>
        <dbReference type="ARBA" id="ARBA00023125"/>
    </source>
</evidence>
<dbReference type="GO" id="GO:0003677">
    <property type="term" value="F:DNA binding"/>
    <property type="evidence" value="ECO:0007669"/>
    <property type="project" value="UniProtKB-UniRule"/>
</dbReference>
<keyword evidence="1" id="KW-0805">Transcription regulation</keyword>
<evidence type="ECO:0000256" key="4">
    <source>
        <dbReference type="PROSITE-ProRule" id="PRU00335"/>
    </source>
</evidence>
<dbReference type="InterPro" id="IPR036271">
    <property type="entry name" value="Tet_transcr_reg_TetR-rel_C_sf"/>
</dbReference>
<dbReference type="Gene3D" id="1.10.357.10">
    <property type="entry name" value="Tetracycline Repressor, domain 2"/>
    <property type="match status" value="1"/>
</dbReference>
<dbReference type="InterPro" id="IPR001647">
    <property type="entry name" value="HTH_TetR"/>
</dbReference>
<dbReference type="Gene3D" id="1.10.10.60">
    <property type="entry name" value="Homeodomain-like"/>
    <property type="match status" value="1"/>
</dbReference>
<dbReference type="SUPFAM" id="SSF48498">
    <property type="entry name" value="Tetracyclin repressor-like, C-terminal domain"/>
    <property type="match status" value="1"/>
</dbReference>
<feature type="DNA-binding region" description="H-T-H motif" evidence="4">
    <location>
        <begin position="40"/>
        <end position="59"/>
    </location>
</feature>
<feature type="domain" description="HTH tetR-type" evidence="5">
    <location>
        <begin position="17"/>
        <end position="77"/>
    </location>
</feature>
<dbReference type="InterPro" id="IPR009057">
    <property type="entry name" value="Homeodomain-like_sf"/>
</dbReference>
<keyword evidence="7" id="KW-1185">Reference proteome</keyword>
<evidence type="ECO:0000313" key="6">
    <source>
        <dbReference type="EMBL" id="MCD5311110.1"/>
    </source>
</evidence>
<organism evidence="6 7">
    <name type="scientific">Kineosporia babensis</name>
    <dbReference type="NCBI Taxonomy" id="499548"/>
    <lineage>
        <taxon>Bacteria</taxon>
        <taxon>Bacillati</taxon>
        <taxon>Actinomycetota</taxon>
        <taxon>Actinomycetes</taxon>
        <taxon>Kineosporiales</taxon>
        <taxon>Kineosporiaceae</taxon>
        <taxon>Kineosporia</taxon>
    </lineage>
</organism>
<dbReference type="InterPro" id="IPR011075">
    <property type="entry name" value="TetR_C"/>
</dbReference>
<proteinExistence type="predicted"/>
<dbReference type="PANTHER" id="PTHR47506">
    <property type="entry name" value="TRANSCRIPTIONAL REGULATORY PROTEIN"/>
    <property type="match status" value="1"/>
</dbReference>
<dbReference type="PANTHER" id="PTHR47506:SF1">
    <property type="entry name" value="HTH-TYPE TRANSCRIPTIONAL REGULATOR YJDC"/>
    <property type="match status" value="1"/>
</dbReference>